<dbReference type="RefSeq" id="WP_003296180.1">
    <property type="nucleotide sequence ID" value="NZ_KK020678.1"/>
</dbReference>
<dbReference type="eggNOG" id="ENOG5030KNW">
    <property type="taxonomic scope" value="Bacteria"/>
</dbReference>
<dbReference type="InterPro" id="IPR049659">
    <property type="entry name" value="ZorC-like_t1"/>
</dbReference>
<dbReference type="AlphaFoldDB" id="A0A061JM84"/>
<comment type="caution">
    <text evidence="3">The sequence shown here is derived from an EMBL/GenBank/DDBJ whole genome shotgun (WGS) entry which is preliminary data.</text>
</comment>
<feature type="domain" description="Zorya protein ZorC EH" evidence="2">
    <location>
        <begin position="106"/>
        <end position="414"/>
    </location>
</feature>
<dbReference type="Proteomes" id="UP000026923">
    <property type="component" value="Unassembled WGS sequence"/>
</dbReference>
<dbReference type="EMBL" id="AMCZ02000039">
    <property type="protein sequence ID" value="EWC39445.1"/>
    <property type="molecule type" value="Genomic_DNA"/>
</dbReference>
<dbReference type="Pfam" id="PF15611">
    <property type="entry name" value="EH_Signature"/>
    <property type="match status" value="1"/>
</dbReference>
<dbReference type="InterPro" id="IPR028943">
    <property type="entry name" value="ZorC_EH_Signature_dom"/>
</dbReference>
<protein>
    <recommendedName>
        <fullName evidence="2">Zorya protein ZorC EH domain-containing protein</fullName>
    </recommendedName>
</protein>
<proteinExistence type="predicted"/>
<feature type="region of interest" description="Disordered" evidence="1">
    <location>
        <begin position="476"/>
        <end position="498"/>
    </location>
</feature>
<sequence length="558" mass="63461">MSRALSSLSAAITSGLQRQNERSGDAGFSSMVALKRVNTELSRRFDQVEKALAPPREKRLLALGKFKREQALTSSEWRLVFAGLADDDEVSVPVLEDDHLFDRVHREVAGRIEQRTLSRRDWLALCFSYFAYDEHKPDDNANWRVLRDDIDRGFDAVRQRIGREKEWMRIVAEHRELFGAQAGTRLAEEIFEGRARDLSSLQAIAQVPDGSWLWQRIFAVLLSRIFLLDDETFLKRLPELVALGQLNTRYLNQVLSACLTRYHRSRYREQSSSLLKQAALEHWGSPQMRSKQNAWLQYVEQPVCAMVVAWFAKEDLEHFFTLLKGEAEVDQSRLFYWLRFANQMSYTRIVMGGDAWHDRGSDFVAFREKNKGRLSQLAGGPSHNNAVVMQIGNYFFVEFSGTGNACYVYRADAAPFNPDKPVLGLATELKQQGRALKRMSHSPAPRRPNVVEGWLEKFDDELRTLGIVAQRPASFTQPRLSGDKPAVHTAASAPGTGDSLDVQVRSMLGSVPYKTFDHRSKSGVYQVLLARDDAAAKTALLRLGFKAVKNNALMFWRL</sequence>
<gene>
    <name evidence="3" type="ORF">B597_020235</name>
</gene>
<evidence type="ECO:0000313" key="4">
    <source>
        <dbReference type="Proteomes" id="UP000026923"/>
    </source>
</evidence>
<dbReference type="HOGENOM" id="CLU_035807_0_0_6"/>
<organism evidence="3 4">
    <name type="scientific">Stutzerimonas stutzeri KOS6</name>
    <dbReference type="NCBI Taxonomy" id="1218352"/>
    <lineage>
        <taxon>Bacteria</taxon>
        <taxon>Pseudomonadati</taxon>
        <taxon>Pseudomonadota</taxon>
        <taxon>Gammaproteobacteria</taxon>
        <taxon>Pseudomonadales</taxon>
        <taxon>Pseudomonadaceae</taxon>
        <taxon>Stutzerimonas</taxon>
    </lineage>
</organism>
<dbReference type="NCBIfam" id="NF041789">
    <property type="entry name" value="anti-phage_ZorC"/>
    <property type="match status" value="1"/>
</dbReference>
<name>A0A061JM84_STUST</name>
<evidence type="ECO:0000256" key="1">
    <source>
        <dbReference type="SAM" id="MobiDB-lite"/>
    </source>
</evidence>
<evidence type="ECO:0000259" key="2">
    <source>
        <dbReference type="Pfam" id="PF15611"/>
    </source>
</evidence>
<reference evidence="3 4" key="1">
    <citation type="journal article" date="2013" name="Genome Announc.">
        <title>Draft Genome of the Nitrogen-Fixing Bacterium Pseudomonas stutzeri Strain KOS6 Isolated from Industrial Hydrocarbon Sludge.</title>
        <authorList>
            <person name="Grigoryeva T.V."/>
            <person name="Laikov A.V."/>
            <person name="Naumova R.P."/>
            <person name="Manolov A.I."/>
            <person name="Larin A.K."/>
            <person name="Karpova I.Y."/>
            <person name="Semashko T.A."/>
            <person name="Alexeev D.G."/>
            <person name="Kostryukova E.S."/>
            <person name="Muller R."/>
            <person name="Govorun V.M."/>
        </authorList>
    </citation>
    <scope>NUCLEOTIDE SEQUENCE [LARGE SCALE GENOMIC DNA]</scope>
    <source>
        <strain evidence="3 4">KOS6</strain>
    </source>
</reference>
<accession>A0A061JM84</accession>
<evidence type="ECO:0000313" key="3">
    <source>
        <dbReference type="EMBL" id="EWC39445.1"/>
    </source>
</evidence>